<feature type="signal peptide" evidence="1">
    <location>
        <begin position="1"/>
        <end position="29"/>
    </location>
</feature>
<dbReference type="Gene3D" id="3.90.70.10">
    <property type="entry name" value="Cysteine proteinases"/>
    <property type="match status" value="1"/>
</dbReference>
<dbReference type="RefSeq" id="WP_110669123.1">
    <property type="nucleotide sequence ID" value="NZ_PYBW01000040.1"/>
</dbReference>
<feature type="domain" description="Peptidase C1A papain C-terminal" evidence="2">
    <location>
        <begin position="134"/>
        <end position="280"/>
    </location>
</feature>
<dbReference type="SUPFAM" id="SSF54001">
    <property type="entry name" value="Cysteine proteinases"/>
    <property type="match status" value="1"/>
</dbReference>
<reference evidence="3 4" key="1">
    <citation type="submission" date="2018-03" db="EMBL/GenBank/DDBJ databases">
        <title>Bioinformatic expansion and discovery of thiopeptide antibiotics.</title>
        <authorList>
            <person name="Schwalen C.J."/>
            <person name="Hudson G.A."/>
            <person name="Mitchell D.A."/>
        </authorList>
    </citation>
    <scope>NUCLEOTIDE SEQUENCE [LARGE SCALE GENOMIC DNA]</scope>
    <source>
        <strain evidence="3 4">ATCC 21389</strain>
    </source>
</reference>
<accession>A0A2V4N795</accession>
<evidence type="ECO:0000256" key="1">
    <source>
        <dbReference type="SAM" id="SignalP"/>
    </source>
</evidence>
<dbReference type="EMBL" id="PYBW01000040">
    <property type="protein sequence ID" value="PYC80256.1"/>
    <property type="molecule type" value="Genomic_DNA"/>
</dbReference>
<comment type="caution">
    <text evidence="3">The sequence shown here is derived from an EMBL/GenBank/DDBJ whole genome shotgun (WGS) entry which is preliminary data.</text>
</comment>
<dbReference type="InterPro" id="IPR000668">
    <property type="entry name" value="Peptidase_C1A_C"/>
</dbReference>
<dbReference type="PROSITE" id="PS51257">
    <property type="entry name" value="PROKAR_LIPOPROTEIN"/>
    <property type="match status" value="1"/>
</dbReference>
<dbReference type="OrthoDB" id="5289073at2"/>
<evidence type="ECO:0000313" key="3">
    <source>
        <dbReference type="EMBL" id="PYC80256.1"/>
    </source>
</evidence>
<dbReference type="GO" id="GO:0006508">
    <property type="term" value="P:proteolysis"/>
    <property type="evidence" value="ECO:0007669"/>
    <property type="project" value="InterPro"/>
</dbReference>
<keyword evidence="1" id="KW-0732">Signal</keyword>
<sequence length="301" mass="30966">MRAPTAIGITVALALSCLTVAGTATSATAAPARPAGHHKHLRHGLGLDLAALKAHQHAVHAAATADLGSIAPFTRNGAAPASADLSTYALAPGDQGQVGACVTWATGYTGYGILMNEQGISGAPMAPMYIYSQIAQGNDTGTYASVALPMEQQQGIDTQSDYWQGTQDYTTQPDANEVANAAQYKLSGFTELPTSGGAARSAIENAISRGMPVPIGFQVHQSFMDIDSATAASYSYLPGDSGSDPVVGGHEVTVVGYSDQGVKIENSWGSGWGDGGFVTVPWSFFDTGDVQEVHAMGKLAS</sequence>
<feature type="chain" id="PRO_5039165213" evidence="1">
    <location>
        <begin position="30"/>
        <end position="301"/>
    </location>
</feature>
<dbReference type="InterPro" id="IPR038765">
    <property type="entry name" value="Papain-like_cys_pep_sf"/>
</dbReference>
<dbReference type="AlphaFoldDB" id="A0A2V4N795"/>
<dbReference type="Proteomes" id="UP000248039">
    <property type="component" value="Unassembled WGS sequence"/>
</dbReference>
<dbReference type="Pfam" id="PF00112">
    <property type="entry name" value="Peptidase_C1"/>
    <property type="match status" value="1"/>
</dbReference>
<evidence type="ECO:0000259" key="2">
    <source>
        <dbReference type="Pfam" id="PF00112"/>
    </source>
</evidence>
<dbReference type="GO" id="GO:0008234">
    <property type="term" value="F:cysteine-type peptidase activity"/>
    <property type="evidence" value="ECO:0007669"/>
    <property type="project" value="InterPro"/>
</dbReference>
<proteinExistence type="predicted"/>
<evidence type="ECO:0000313" key="4">
    <source>
        <dbReference type="Proteomes" id="UP000248039"/>
    </source>
</evidence>
<keyword evidence="4" id="KW-1185">Reference proteome</keyword>
<protein>
    <submittedName>
        <fullName evidence="3">Peptidase</fullName>
    </submittedName>
</protein>
<organism evidence="3 4">
    <name type="scientific">Streptomyces tateyamensis</name>
    <dbReference type="NCBI Taxonomy" id="565073"/>
    <lineage>
        <taxon>Bacteria</taxon>
        <taxon>Bacillati</taxon>
        <taxon>Actinomycetota</taxon>
        <taxon>Actinomycetes</taxon>
        <taxon>Kitasatosporales</taxon>
        <taxon>Streptomycetaceae</taxon>
        <taxon>Streptomyces</taxon>
    </lineage>
</organism>
<gene>
    <name evidence="3" type="ORF">C7C46_13300</name>
</gene>
<name>A0A2V4N795_9ACTN</name>